<comment type="caution">
    <text evidence="1">The sequence shown here is derived from an EMBL/GenBank/DDBJ whole genome shotgun (WGS) entry which is preliminary data.</text>
</comment>
<reference evidence="1" key="1">
    <citation type="submission" date="2021-07" db="EMBL/GenBank/DDBJ databases">
        <authorList>
            <person name="Durling M."/>
        </authorList>
    </citation>
    <scope>NUCLEOTIDE SEQUENCE</scope>
</reference>
<evidence type="ECO:0000313" key="1">
    <source>
        <dbReference type="EMBL" id="CAG8961877.1"/>
    </source>
</evidence>
<name>A0A9N9LCT9_9HELO</name>
<organism evidence="1 2">
    <name type="scientific">Hymenoscyphus fraxineus</name>
    <dbReference type="NCBI Taxonomy" id="746836"/>
    <lineage>
        <taxon>Eukaryota</taxon>
        <taxon>Fungi</taxon>
        <taxon>Dikarya</taxon>
        <taxon>Ascomycota</taxon>
        <taxon>Pezizomycotina</taxon>
        <taxon>Leotiomycetes</taxon>
        <taxon>Helotiales</taxon>
        <taxon>Helotiaceae</taxon>
        <taxon>Hymenoscyphus</taxon>
    </lineage>
</organism>
<evidence type="ECO:0000313" key="2">
    <source>
        <dbReference type="Proteomes" id="UP000696280"/>
    </source>
</evidence>
<dbReference type="EMBL" id="CAJVRL010000119">
    <property type="protein sequence ID" value="CAG8961877.1"/>
    <property type="molecule type" value="Genomic_DNA"/>
</dbReference>
<proteinExistence type="predicted"/>
<dbReference type="Proteomes" id="UP000696280">
    <property type="component" value="Unassembled WGS sequence"/>
</dbReference>
<accession>A0A9N9LCT9</accession>
<protein>
    <submittedName>
        <fullName evidence="1">Uncharacterized protein</fullName>
    </submittedName>
</protein>
<keyword evidence="2" id="KW-1185">Reference proteome</keyword>
<gene>
    <name evidence="1" type="ORF">HYFRA_00013677</name>
</gene>
<dbReference type="AlphaFoldDB" id="A0A9N9LCT9"/>
<sequence>MNSPFPDVPRNTNTSNQTKMCYFKASFYTCSHNASPSHMHTCSGLWVGKERQCPDYDSDVQVLKRECDYCDGIKLQRQMKESQERDKLVAERKSFGSLLAWTMMYFCCFPCTGSWRHFYEEDGGRSRNRKDEES</sequence>